<evidence type="ECO:0000313" key="3">
    <source>
        <dbReference type="Proteomes" id="UP001305414"/>
    </source>
</evidence>
<proteinExistence type="predicted"/>
<dbReference type="InterPro" id="IPR045518">
    <property type="entry name" value="2EXR"/>
</dbReference>
<reference evidence="2 3" key="1">
    <citation type="submission" date="2023-10" db="EMBL/GenBank/DDBJ databases">
        <title>Draft genome sequence of Xylaria bambusicola isolate GMP-LS, the root and basal stem rot pathogen of sugarcane in Indonesia.</title>
        <authorList>
            <person name="Selvaraj P."/>
            <person name="Muralishankar V."/>
            <person name="Muruganantham S."/>
            <person name="Sp S."/>
            <person name="Haryani S."/>
            <person name="Lau K.J.X."/>
            <person name="Naqvi N.I."/>
        </authorList>
    </citation>
    <scope>NUCLEOTIDE SEQUENCE [LARGE SCALE GENOMIC DNA]</scope>
    <source>
        <strain evidence="2">GMP-LS</strain>
    </source>
</reference>
<sequence length="389" mass="44878">MRWLMDHFFLTSEDRSMPVPVPEQDARTFHRFQDLPAELRLQIWEHYFDVPRIHVLYPAPSKLQSTCNGASIAYADLTAQTNHNVPTSLRFAAATMSSEALEVFHKKFDFVHMNFMRLPSKYVKDLYEHKLGDLADRKDQEQALSVPKDIIKSAPELAEFVRNPGGKPRDMLIPGVHVNWENDLLYLTDGADVNCETLRRVCNGPIASKLRRVAILIHDSYKYEGWRQFLGPSVDFPQPSANLAEVALVVRLSDLDLRAYANAKRDDFGFVPYDSVIQDKQKGSWEWMQNMKLIERRFVYVAQLLREAFPDLEDRKIKVRQCLPQPPFTGSSLRIGDSRSKWCNNGHLVPPIGMILSLAGSYLTDILQWAVDIDYIHRRAETKYTRTIR</sequence>
<dbReference type="Proteomes" id="UP001305414">
    <property type="component" value="Unassembled WGS sequence"/>
</dbReference>
<evidence type="ECO:0000313" key="2">
    <source>
        <dbReference type="EMBL" id="KAK5630570.1"/>
    </source>
</evidence>
<organism evidence="2 3">
    <name type="scientific">Xylaria bambusicola</name>
    <dbReference type="NCBI Taxonomy" id="326684"/>
    <lineage>
        <taxon>Eukaryota</taxon>
        <taxon>Fungi</taxon>
        <taxon>Dikarya</taxon>
        <taxon>Ascomycota</taxon>
        <taxon>Pezizomycotina</taxon>
        <taxon>Sordariomycetes</taxon>
        <taxon>Xylariomycetidae</taxon>
        <taxon>Xylariales</taxon>
        <taxon>Xylariaceae</taxon>
        <taxon>Xylaria</taxon>
    </lineage>
</organism>
<protein>
    <recommendedName>
        <fullName evidence="1">2EXR domain-containing protein</fullName>
    </recommendedName>
</protein>
<gene>
    <name evidence="2" type="ORF">RRF57_006285</name>
</gene>
<evidence type="ECO:0000259" key="1">
    <source>
        <dbReference type="Pfam" id="PF20150"/>
    </source>
</evidence>
<dbReference type="AlphaFoldDB" id="A0AAN7UE16"/>
<keyword evidence="3" id="KW-1185">Reference proteome</keyword>
<comment type="caution">
    <text evidence="2">The sequence shown here is derived from an EMBL/GenBank/DDBJ whole genome shotgun (WGS) entry which is preliminary data.</text>
</comment>
<dbReference type="EMBL" id="JAWHQM010000016">
    <property type="protein sequence ID" value="KAK5630570.1"/>
    <property type="molecule type" value="Genomic_DNA"/>
</dbReference>
<name>A0AAN7UE16_9PEZI</name>
<feature type="domain" description="2EXR" evidence="1">
    <location>
        <begin position="29"/>
        <end position="105"/>
    </location>
</feature>
<dbReference type="PANTHER" id="PTHR35910:SF1">
    <property type="entry name" value="2EXR DOMAIN-CONTAINING PROTEIN"/>
    <property type="match status" value="1"/>
</dbReference>
<dbReference type="Pfam" id="PF20150">
    <property type="entry name" value="2EXR"/>
    <property type="match status" value="1"/>
</dbReference>
<accession>A0AAN7UE16</accession>
<dbReference type="PANTHER" id="PTHR35910">
    <property type="entry name" value="2EXR DOMAIN-CONTAINING PROTEIN"/>
    <property type="match status" value="1"/>
</dbReference>